<accession>J1I5Z9</accession>
<dbReference type="EMBL" id="JH719942">
    <property type="protein sequence ID" value="EJF53813.1"/>
    <property type="molecule type" value="Genomic_DNA"/>
</dbReference>
<evidence type="ECO:0000313" key="3">
    <source>
        <dbReference type="EMBL" id="EJF53813.1"/>
    </source>
</evidence>
<feature type="region of interest" description="Disordered" evidence="1">
    <location>
        <begin position="220"/>
        <end position="254"/>
    </location>
</feature>
<proteinExistence type="predicted"/>
<dbReference type="Pfam" id="PF01464">
    <property type="entry name" value="SLT"/>
    <property type="match status" value="1"/>
</dbReference>
<dbReference type="PROSITE" id="PS51782">
    <property type="entry name" value="LYSM"/>
    <property type="match status" value="2"/>
</dbReference>
<dbReference type="InterPro" id="IPR036779">
    <property type="entry name" value="LysM_dom_sf"/>
</dbReference>
<dbReference type="RefSeq" id="WP_002659492.1">
    <property type="nucleotide sequence ID" value="NZ_JH719942.1"/>
</dbReference>
<dbReference type="AlphaFoldDB" id="J1I5Z9"/>
<dbReference type="Proteomes" id="UP000005113">
    <property type="component" value="Unassembled WGS sequence"/>
</dbReference>
<dbReference type="HOGENOM" id="CLU_756242_0_0_10"/>
<dbReference type="Gene3D" id="1.10.530.10">
    <property type="match status" value="1"/>
</dbReference>
<feature type="compositionally biased region" description="Low complexity" evidence="1">
    <location>
        <begin position="220"/>
        <end position="235"/>
    </location>
</feature>
<evidence type="ECO:0000313" key="4">
    <source>
        <dbReference type="Proteomes" id="UP000005113"/>
    </source>
</evidence>
<dbReference type="Pfam" id="PF01476">
    <property type="entry name" value="LysM"/>
    <property type="match status" value="2"/>
</dbReference>
<reference evidence="4" key="1">
    <citation type="journal article" date="2012" name="Stand. Genomic Sci.">
        <title>Permanent draft genome sequence of the gliding predator Saprospira grandis strain Sa g1 (= HR1).</title>
        <authorList>
            <person name="Mavromatis K."/>
            <person name="Chertkov O."/>
            <person name="Lapidus A."/>
            <person name="Nolan M."/>
            <person name="Lucas S."/>
            <person name="Tice H."/>
            <person name="Del Rio T.G."/>
            <person name="Cheng J.F."/>
            <person name="Han C."/>
            <person name="Tapia R."/>
            <person name="Bruce D."/>
            <person name="Goodwin L.A."/>
            <person name="Pitluck S."/>
            <person name="Huntemann M."/>
            <person name="Liolios K."/>
            <person name="Pagani I."/>
            <person name="Ivanova N."/>
            <person name="Mikhailova N."/>
            <person name="Pati A."/>
            <person name="Chen A."/>
            <person name="Palaniappan K."/>
            <person name="Land M."/>
            <person name="Brambilla E.M."/>
            <person name="Rohde M."/>
            <person name="Spring S."/>
            <person name="Goker M."/>
            <person name="Detter J.C."/>
            <person name="Bristow J."/>
            <person name="Eisen J.A."/>
            <person name="Markowitz V."/>
            <person name="Hugenholtz P."/>
            <person name="Kyrpides N.C."/>
            <person name="Klenk H.P."/>
            <person name="Woyke T."/>
        </authorList>
    </citation>
    <scope>NUCLEOTIDE SEQUENCE [LARGE SCALE GENOMIC DNA]</scope>
    <source>
        <strain evidence="4">DSM 2844</strain>
    </source>
</reference>
<dbReference type="PANTHER" id="PTHR33734">
    <property type="entry name" value="LYSM DOMAIN-CONTAINING GPI-ANCHORED PROTEIN 2"/>
    <property type="match status" value="1"/>
</dbReference>
<feature type="domain" description="LysM" evidence="2">
    <location>
        <begin position="255"/>
        <end position="299"/>
    </location>
</feature>
<dbReference type="PANTHER" id="PTHR33734:SF22">
    <property type="entry name" value="MEMBRANE-BOUND LYTIC MUREIN TRANSGLYCOSYLASE D"/>
    <property type="match status" value="1"/>
</dbReference>
<protein>
    <submittedName>
        <fullName evidence="3">Transglycosylase family protein,LysM domain-containing protein</fullName>
    </submittedName>
</protein>
<dbReference type="SUPFAM" id="SSF54106">
    <property type="entry name" value="LysM domain"/>
    <property type="match status" value="2"/>
</dbReference>
<sequence length="370" mass="40691">MIARHTFSQEDIAGRLANIRRYEPVLDYYGQQLKVEAALLKAIVAVESSGNARAGAGRYSGAKGLMQITRQTWIATIKQYPDLRYRNTKLSEYLDRDKNDVWADASLNTLIGTLALILKARSLSRMTGLAVSANDPKDAPMLLTAYNAGEYTVMKAFKRAQAAASSNPQMDFLERAHLQGAIQDVVTRFNLSWDTTAKYKEISQYASKVFSFLDVFRGTTSPTNNTGGNNNTTSPQEEEPTPTPTPTPTPQASTQYYSVVSGDTGYGIARKLGIPFSKLSAANPGVNWARLSLGQKLKVGEGQPPKETPVRPEPPKTPKIYRVQRGDSLGVLARKFNVSVAQIKALNKDQLQRWGKVEGFFVGAKIKIPQ</sequence>
<dbReference type="InterPro" id="IPR023346">
    <property type="entry name" value="Lysozyme-like_dom_sf"/>
</dbReference>
<evidence type="ECO:0000259" key="2">
    <source>
        <dbReference type="PROSITE" id="PS51782"/>
    </source>
</evidence>
<dbReference type="Gene3D" id="3.10.350.10">
    <property type="entry name" value="LysM domain"/>
    <property type="match status" value="2"/>
</dbReference>
<feature type="domain" description="LysM" evidence="2">
    <location>
        <begin position="319"/>
        <end position="368"/>
    </location>
</feature>
<dbReference type="SMART" id="SM00257">
    <property type="entry name" value="LysM"/>
    <property type="match status" value="2"/>
</dbReference>
<evidence type="ECO:0000256" key="1">
    <source>
        <dbReference type="SAM" id="MobiDB-lite"/>
    </source>
</evidence>
<dbReference type="InterPro" id="IPR008258">
    <property type="entry name" value="Transglycosylase_SLT_dom_1"/>
</dbReference>
<dbReference type="CDD" id="cd00118">
    <property type="entry name" value="LysM"/>
    <property type="match status" value="2"/>
</dbReference>
<feature type="region of interest" description="Disordered" evidence="1">
    <location>
        <begin position="298"/>
        <end position="317"/>
    </location>
</feature>
<gene>
    <name evidence="3" type="ORF">SapgrDRAFT_2130</name>
</gene>
<dbReference type="SUPFAM" id="SSF53955">
    <property type="entry name" value="Lysozyme-like"/>
    <property type="match status" value="1"/>
</dbReference>
<dbReference type="InterPro" id="IPR018392">
    <property type="entry name" value="LysM"/>
</dbReference>
<dbReference type="OrthoDB" id="2149800at2"/>
<name>J1I5Z9_9BACT</name>
<organism evidence="3 4">
    <name type="scientific">Saprospira grandis DSM 2844</name>
    <dbReference type="NCBI Taxonomy" id="694433"/>
    <lineage>
        <taxon>Bacteria</taxon>
        <taxon>Pseudomonadati</taxon>
        <taxon>Bacteroidota</taxon>
        <taxon>Saprospiria</taxon>
        <taxon>Saprospirales</taxon>
        <taxon>Saprospiraceae</taxon>
        <taxon>Saprospira</taxon>
    </lineage>
</organism>